<dbReference type="AlphaFoldDB" id="A0A1E5JLY8"/>
<gene>
    <name evidence="1" type="ORF">lpari_03565</name>
</gene>
<comment type="caution">
    <text evidence="1">The sequence shown here is derived from an EMBL/GenBank/DDBJ whole genome shotgun (WGS) entry which is preliminary data.</text>
</comment>
<dbReference type="EMBL" id="LSOG01000094">
    <property type="protein sequence ID" value="OEH45514.1"/>
    <property type="molecule type" value="Genomic_DNA"/>
</dbReference>
<keyword evidence="2" id="KW-1185">Reference proteome</keyword>
<accession>A0A1E5JLY8</accession>
<dbReference type="PATRIC" id="fig|45071.6.peg.2866"/>
<reference evidence="1 2" key="1">
    <citation type="submission" date="2016-02" db="EMBL/GenBank/DDBJ databases">
        <title>Secondary metabolites in Legionella.</title>
        <authorList>
            <person name="Tobias N.J."/>
            <person name="Bode H.B."/>
        </authorList>
    </citation>
    <scope>NUCLEOTIDE SEQUENCE [LARGE SCALE GENOMIC DNA]</scope>
    <source>
        <strain evidence="1 2">DSM 19216</strain>
    </source>
</reference>
<dbReference type="STRING" id="45071.Lpar_2666"/>
<dbReference type="RefSeq" id="WP_156416210.1">
    <property type="nucleotide sequence ID" value="NZ_CAAAIE010000003.1"/>
</dbReference>
<evidence type="ECO:0000313" key="1">
    <source>
        <dbReference type="EMBL" id="OEH45514.1"/>
    </source>
</evidence>
<protein>
    <submittedName>
        <fullName evidence="1">Uncharacterized protein</fullName>
    </submittedName>
</protein>
<sequence>MEFFAMLGKGWVAPVGEKKEGDMRTPAGLYPLGDTFSSEPLALKMDFKYITADDKFR</sequence>
<name>A0A1E5JLY8_9GAMM</name>
<proteinExistence type="predicted"/>
<organism evidence="1 2">
    <name type="scientific">Legionella parisiensis</name>
    <dbReference type="NCBI Taxonomy" id="45071"/>
    <lineage>
        <taxon>Bacteria</taxon>
        <taxon>Pseudomonadati</taxon>
        <taxon>Pseudomonadota</taxon>
        <taxon>Gammaproteobacteria</taxon>
        <taxon>Legionellales</taxon>
        <taxon>Legionellaceae</taxon>
        <taxon>Legionella</taxon>
    </lineage>
</organism>
<evidence type="ECO:0000313" key="2">
    <source>
        <dbReference type="Proteomes" id="UP000095229"/>
    </source>
</evidence>
<dbReference type="Proteomes" id="UP000095229">
    <property type="component" value="Unassembled WGS sequence"/>
</dbReference>